<keyword evidence="1 10" id="KW-0963">Cytoplasm</keyword>
<keyword evidence="7 10" id="KW-0520">NAD</keyword>
<dbReference type="EC" id="1.1.1.262" evidence="10"/>
<evidence type="ECO:0000256" key="9">
    <source>
        <dbReference type="ARBA" id="ARBA00023285"/>
    </source>
</evidence>
<comment type="caution">
    <text evidence="11">The sequence shown here is derived from an EMBL/GenBank/DDBJ whole genome shotgun (WGS) entry which is preliminary data.</text>
</comment>
<proteinExistence type="inferred from homology"/>
<evidence type="ECO:0000256" key="2">
    <source>
        <dbReference type="ARBA" id="ARBA00022723"/>
    </source>
</evidence>
<keyword evidence="9 10" id="KW-0170">Cobalt</keyword>
<dbReference type="GO" id="GO:0005737">
    <property type="term" value="C:cytoplasm"/>
    <property type="evidence" value="ECO:0007669"/>
    <property type="project" value="UniProtKB-SubCell"/>
</dbReference>
<evidence type="ECO:0000256" key="4">
    <source>
        <dbReference type="ARBA" id="ARBA00022842"/>
    </source>
</evidence>
<keyword evidence="8 10" id="KW-0664">Pyridoxine biosynthesis</keyword>
<evidence type="ECO:0000256" key="6">
    <source>
        <dbReference type="ARBA" id="ARBA00023002"/>
    </source>
</evidence>
<dbReference type="HAMAP" id="MF_00536">
    <property type="entry name" value="PdxA"/>
    <property type="match status" value="1"/>
</dbReference>
<dbReference type="GO" id="GO:0008270">
    <property type="term" value="F:zinc ion binding"/>
    <property type="evidence" value="ECO:0007669"/>
    <property type="project" value="UniProtKB-UniRule"/>
</dbReference>
<comment type="subunit">
    <text evidence="10">Homodimer.</text>
</comment>
<dbReference type="EMBL" id="MTSM01000009">
    <property type="protein sequence ID" value="OPX55473.1"/>
    <property type="molecule type" value="Genomic_DNA"/>
</dbReference>
<dbReference type="STRING" id="64969.SAMN02745127_01711"/>
<evidence type="ECO:0000256" key="1">
    <source>
        <dbReference type="ARBA" id="ARBA00022490"/>
    </source>
</evidence>
<dbReference type="Pfam" id="PF04166">
    <property type="entry name" value="PdxA"/>
    <property type="match status" value="1"/>
</dbReference>
<protein>
    <recommendedName>
        <fullName evidence="10">4-hydroxythreonine-4-phosphate dehydrogenase</fullName>
        <ecNumber evidence="10">1.1.1.262</ecNumber>
    </recommendedName>
    <alternativeName>
        <fullName evidence="10">4-(phosphohydroxy)-L-threonine dehydrogenase</fullName>
    </alternativeName>
</protein>
<evidence type="ECO:0000256" key="10">
    <source>
        <dbReference type="HAMAP-Rule" id="MF_00536"/>
    </source>
</evidence>
<keyword evidence="12" id="KW-1185">Reference proteome</keyword>
<dbReference type="NCBIfam" id="TIGR00557">
    <property type="entry name" value="pdxA"/>
    <property type="match status" value="1"/>
</dbReference>
<dbReference type="OrthoDB" id="9801783at2"/>
<name>A0A1T4Q172_9GAMM</name>
<feature type="binding site" evidence="10">
    <location>
        <position position="149"/>
    </location>
    <ligand>
        <name>substrate</name>
    </ligand>
</feature>
<dbReference type="PANTHER" id="PTHR30004:SF5">
    <property type="entry name" value="4-HYDROXYTHREONINE-4-PHOSPHATE DEHYDROGENASE"/>
    <property type="match status" value="1"/>
</dbReference>
<dbReference type="PANTHER" id="PTHR30004">
    <property type="entry name" value="4-HYDROXYTHREONINE-4-PHOSPHATE DEHYDROGENASE"/>
    <property type="match status" value="1"/>
</dbReference>
<comment type="subcellular location">
    <subcellularLocation>
        <location evidence="10">Cytoplasm</location>
    </subcellularLocation>
</comment>
<keyword evidence="6 10" id="KW-0560">Oxidoreductase</keyword>
<keyword evidence="2 10" id="KW-0479">Metal-binding</keyword>
<comment type="miscellaneous">
    <text evidence="10">The active site is located at the dimer interface.</text>
</comment>
<dbReference type="GO" id="GO:0042823">
    <property type="term" value="P:pyridoxal phosphate biosynthetic process"/>
    <property type="evidence" value="ECO:0007669"/>
    <property type="project" value="UniProtKB-UniRule"/>
</dbReference>
<dbReference type="GO" id="GO:0050570">
    <property type="term" value="F:4-hydroxythreonine-4-phosphate dehydrogenase activity"/>
    <property type="evidence" value="ECO:0007669"/>
    <property type="project" value="UniProtKB-UniRule"/>
</dbReference>
<keyword evidence="5 10" id="KW-0521">NADP</keyword>
<comment type="similarity">
    <text evidence="10">Belongs to the PdxA family.</text>
</comment>
<comment type="function">
    <text evidence="10">Catalyzes the NAD(P)-dependent oxidation of 4-(phosphooxy)-L-threonine (HTP) into 2-amino-3-oxo-4-(phosphooxy)butyric acid which spontaneously decarboxylates to form 3-amino-2-oxopropyl phosphate (AHAP).</text>
</comment>
<keyword evidence="3 10" id="KW-0862">Zinc</keyword>
<feature type="binding site" evidence="10">
    <location>
        <position position="278"/>
    </location>
    <ligand>
        <name>a divalent metal cation</name>
        <dbReference type="ChEBI" id="CHEBI:60240"/>
        <note>ligand shared between dimeric partners</note>
    </ligand>
</feature>
<reference evidence="11 12" key="1">
    <citation type="submission" date="2017-01" db="EMBL/GenBank/DDBJ databases">
        <title>Genome Sequencing of a Marine Spirillum, Oceanospirillum multiglobuliferum ATCC 33336, from Japan.</title>
        <authorList>
            <person name="Carney J.G."/>
            <person name="Trachtenberg A.M."/>
            <person name="Rheaume B.A."/>
            <person name="Linnane J.D."/>
            <person name="Pitts N.L."/>
            <person name="Mykles D.L."/>
            <person name="Maclea K.S."/>
        </authorList>
    </citation>
    <scope>NUCLEOTIDE SEQUENCE [LARGE SCALE GENOMIC DNA]</scope>
    <source>
        <strain evidence="11 12">ATCC 33336</strain>
    </source>
</reference>
<evidence type="ECO:0000313" key="12">
    <source>
        <dbReference type="Proteomes" id="UP000191418"/>
    </source>
</evidence>
<evidence type="ECO:0000256" key="5">
    <source>
        <dbReference type="ARBA" id="ARBA00022857"/>
    </source>
</evidence>
<dbReference type="SUPFAM" id="SSF53659">
    <property type="entry name" value="Isocitrate/Isopropylmalate dehydrogenase-like"/>
    <property type="match status" value="1"/>
</dbReference>
<dbReference type="RefSeq" id="WP_078745312.1">
    <property type="nucleotide sequence ID" value="NZ_FUXG01000010.1"/>
</dbReference>
<keyword evidence="4 10" id="KW-0460">Magnesium</keyword>
<gene>
    <name evidence="10" type="primary">pdxA</name>
    <name evidence="11" type="ORF">BTE48_08780</name>
</gene>
<accession>A0A1T4Q172</accession>
<dbReference type="GO" id="GO:0008615">
    <property type="term" value="P:pyridoxine biosynthetic process"/>
    <property type="evidence" value="ECO:0007669"/>
    <property type="project" value="UniProtKB-UniRule"/>
</dbReference>
<dbReference type="Gene3D" id="3.40.718.10">
    <property type="entry name" value="Isopropylmalate Dehydrogenase"/>
    <property type="match status" value="1"/>
</dbReference>
<dbReference type="UniPathway" id="UPA00244">
    <property type="reaction ID" value="UER00312"/>
</dbReference>
<dbReference type="GO" id="GO:0050897">
    <property type="term" value="F:cobalt ion binding"/>
    <property type="evidence" value="ECO:0007669"/>
    <property type="project" value="UniProtKB-UniRule"/>
</dbReference>
<comment type="pathway">
    <text evidence="10">Cofactor biosynthesis; pyridoxine 5'-phosphate biosynthesis; pyridoxine 5'-phosphate from D-erythrose 4-phosphate: step 4/5.</text>
</comment>
<feature type="binding site" evidence="10">
    <location>
        <position position="223"/>
    </location>
    <ligand>
        <name>a divalent metal cation</name>
        <dbReference type="ChEBI" id="CHEBI:60240"/>
        <note>ligand shared between dimeric partners</note>
    </ligand>
</feature>
<dbReference type="AlphaFoldDB" id="A0A1T4Q172"/>
<dbReference type="InterPro" id="IPR005255">
    <property type="entry name" value="PdxA_fam"/>
</dbReference>
<evidence type="ECO:0000256" key="3">
    <source>
        <dbReference type="ARBA" id="ARBA00022833"/>
    </source>
</evidence>
<feature type="binding site" evidence="10">
    <location>
        <position position="304"/>
    </location>
    <ligand>
        <name>substrate</name>
    </ligand>
</feature>
<comment type="catalytic activity">
    <reaction evidence="10">
        <text>4-(phosphooxy)-L-threonine + NAD(+) = 3-amino-2-oxopropyl phosphate + CO2 + NADH</text>
        <dbReference type="Rhea" id="RHEA:32275"/>
        <dbReference type="ChEBI" id="CHEBI:16526"/>
        <dbReference type="ChEBI" id="CHEBI:57279"/>
        <dbReference type="ChEBI" id="CHEBI:57540"/>
        <dbReference type="ChEBI" id="CHEBI:57945"/>
        <dbReference type="ChEBI" id="CHEBI:58452"/>
        <dbReference type="EC" id="1.1.1.262"/>
    </reaction>
</comment>
<dbReference type="Proteomes" id="UP000191418">
    <property type="component" value="Unassembled WGS sequence"/>
</dbReference>
<dbReference type="InterPro" id="IPR037510">
    <property type="entry name" value="PdxA"/>
</dbReference>
<dbReference type="GO" id="GO:0000287">
    <property type="term" value="F:magnesium ion binding"/>
    <property type="evidence" value="ECO:0007669"/>
    <property type="project" value="UniProtKB-UniRule"/>
</dbReference>
<sequence>MPLSLVITAGEPAGIGPDVVLKLAANWSQAATRLAWSGVQASDLALAVIADPELMRARAKSLGLTVTIETLSNPESIPVMREGCLSVIPVSLSEPATAGKLNTHNADYVLKTLAVATDGCLSGQWDGMVTAPVHKGVINESGVPFTGHTEFLQDRTHTEQVVMMLATEGLRVALVTTHLPLRAVADAITPERIKRVSSVLYQGLQTDFGLAQPRILVCGLNPHAGEDGHLGREELDIIIPTLTELAAEGIAMIGPLPADTLFAAHHLKDADAVLAMYHDQGLPVLKHAGFGRAANITLGMPIVRTSVDHGTALDLAGTGLADEGSLWTALGYAALMANARQQNL</sequence>
<comment type="cofactor">
    <cofactor evidence="10">
        <name>Zn(2+)</name>
        <dbReference type="ChEBI" id="CHEBI:29105"/>
    </cofactor>
    <cofactor evidence="10">
        <name>Mg(2+)</name>
        <dbReference type="ChEBI" id="CHEBI:18420"/>
    </cofactor>
    <cofactor evidence="10">
        <name>Co(2+)</name>
        <dbReference type="ChEBI" id="CHEBI:48828"/>
    </cofactor>
    <text evidence="10">Binds 1 divalent metal cation per subunit. Can use ions such as Zn(2+), Mg(2+) or Co(2+).</text>
</comment>
<feature type="binding site" evidence="10">
    <location>
        <position position="286"/>
    </location>
    <ligand>
        <name>substrate</name>
    </ligand>
</feature>
<evidence type="ECO:0000256" key="8">
    <source>
        <dbReference type="ARBA" id="ARBA00023096"/>
    </source>
</evidence>
<dbReference type="GO" id="GO:0051287">
    <property type="term" value="F:NAD binding"/>
    <property type="evidence" value="ECO:0007669"/>
    <property type="project" value="InterPro"/>
</dbReference>
<organism evidence="11 12">
    <name type="scientific">Oceanospirillum multiglobuliferum</name>
    <dbReference type="NCBI Taxonomy" id="64969"/>
    <lineage>
        <taxon>Bacteria</taxon>
        <taxon>Pseudomonadati</taxon>
        <taxon>Pseudomonadota</taxon>
        <taxon>Gammaproteobacteria</taxon>
        <taxon>Oceanospirillales</taxon>
        <taxon>Oceanospirillaceae</taxon>
        <taxon>Oceanospirillum</taxon>
    </lineage>
</organism>
<evidence type="ECO:0000313" key="11">
    <source>
        <dbReference type="EMBL" id="OPX55473.1"/>
    </source>
</evidence>
<evidence type="ECO:0000256" key="7">
    <source>
        <dbReference type="ARBA" id="ARBA00023027"/>
    </source>
</evidence>
<feature type="binding site" evidence="10">
    <location>
        <position position="295"/>
    </location>
    <ligand>
        <name>substrate</name>
    </ligand>
</feature>
<feature type="binding site" evidence="10">
    <location>
        <position position="148"/>
    </location>
    <ligand>
        <name>substrate</name>
    </ligand>
</feature>
<feature type="binding site" evidence="10">
    <location>
        <position position="178"/>
    </location>
    <ligand>
        <name>a divalent metal cation</name>
        <dbReference type="ChEBI" id="CHEBI:60240"/>
        <note>ligand shared between dimeric partners</note>
    </ligand>
</feature>